<dbReference type="AlphaFoldDB" id="A0AAV2KSB0"/>
<evidence type="ECO:0000313" key="2">
    <source>
        <dbReference type="Proteomes" id="UP001497482"/>
    </source>
</evidence>
<proteinExistence type="predicted"/>
<dbReference type="Proteomes" id="UP001497482">
    <property type="component" value="Chromosome 2"/>
</dbReference>
<keyword evidence="2" id="KW-1185">Reference proteome</keyword>
<reference evidence="1 2" key="1">
    <citation type="submission" date="2024-04" db="EMBL/GenBank/DDBJ databases">
        <authorList>
            <person name="Waldvogel A.-M."/>
            <person name="Schoenle A."/>
        </authorList>
    </citation>
    <scope>NUCLEOTIDE SEQUENCE [LARGE SCALE GENOMIC DNA]</scope>
</reference>
<dbReference type="EMBL" id="OZ035824">
    <property type="protein sequence ID" value="CAL1591906.1"/>
    <property type="molecule type" value="Genomic_DNA"/>
</dbReference>
<protein>
    <submittedName>
        <fullName evidence="1">Uncharacterized protein</fullName>
    </submittedName>
</protein>
<accession>A0AAV2KSB0</accession>
<organism evidence="1 2">
    <name type="scientific">Knipowitschia caucasica</name>
    <name type="common">Caucasian dwarf goby</name>
    <name type="synonym">Pomatoschistus caucasicus</name>
    <dbReference type="NCBI Taxonomy" id="637954"/>
    <lineage>
        <taxon>Eukaryota</taxon>
        <taxon>Metazoa</taxon>
        <taxon>Chordata</taxon>
        <taxon>Craniata</taxon>
        <taxon>Vertebrata</taxon>
        <taxon>Euteleostomi</taxon>
        <taxon>Actinopterygii</taxon>
        <taxon>Neopterygii</taxon>
        <taxon>Teleostei</taxon>
        <taxon>Neoteleostei</taxon>
        <taxon>Acanthomorphata</taxon>
        <taxon>Gobiaria</taxon>
        <taxon>Gobiiformes</taxon>
        <taxon>Gobioidei</taxon>
        <taxon>Gobiidae</taxon>
        <taxon>Gobiinae</taxon>
        <taxon>Knipowitschia</taxon>
    </lineage>
</organism>
<gene>
    <name evidence="1" type="ORF">KC01_LOCUS21241</name>
</gene>
<name>A0AAV2KSB0_KNICA</name>
<evidence type="ECO:0000313" key="1">
    <source>
        <dbReference type="EMBL" id="CAL1591906.1"/>
    </source>
</evidence>
<sequence>MLLQSSVQRRGEVNKAPKNAWVVRGFSLIVATQSQFKSTTKVYRAIGFSISSFTSRNLPTTIANLTIFFVSPL</sequence>